<proteinExistence type="predicted"/>
<dbReference type="HOGENOM" id="CLU_2160042_0_0_1"/>
<reference evidence="1 2" key="1">
    <citation type="submission" date="2014-06" db="EMBL/GenBank/DDBJ databases">
        <title>Evolutionary Origins and Diversification of the Mycorrhizal Mutualists.</title>
        <authorList>
            <consortium name="DOE Joint Genome Institute"/>
            <consortium name="Mycorrhizal Genomics Consortium"/>
            <person name="Kohler A."/>
            <person name="Kuo A."/>
            <person name="Nagy L.G."/>
            <person name="Floudas D."/>
            <person name="Copeland A."/>
            <person name="Barry K.W."/>
            <person name="Cichocki N."/>
            <person name="Veneault-Fourrey C."/>
            <person name="LaButti K."/>
            <person name="Lindquist E.A."/>
            <person name="Lipzen A."/>
            <person name="Lundell T."/>
            <person name="Morin E."/>
            <person name="Murat C."/>
            <person name="Riley R."/>
            <person name="Ohm R."/>
            <person name="Sun H."/>
            <person name="Tunlid A."/>
            <person name="Henrissat B."/>
            <person name="Grigoriev I.V."/>
            <person name="Hibbett D.S."/>
            <person name="Martin F."/>
        </authorList>
    </citation>
    <scope>NUCLEOTIDE SEQUENCE [LARGE SCALE GENOMIC DNA]</scope>
    <source>
        <strain evidence="1 2">SS14</strain>
    </source>
</reference>
<organism evidence="1 2">
    <name type="scientific">Sphaerobolus stellatus (strain SS14)</name>
    <dbReference type="NCBI Taxonomy" id="990650"/>
    <lineage>
        <taxon>Eukaryota</taxon>
        <taxon>Fungi</taxon>
        <taxon>Dikarya</taxon>
        <taxon>Basidiomycota</taxon>
        <taxon>Agaricomycotina</taxon>
        <taxon>Agaricomycetes</taxon>
        <taxon>Phallomycetidae</taxon>
        <taxon>Geastrales</taxon>
        <taxon>Sphaerobolaceae</taxon>
        <taxon>Sphaerobolus</taxon>
    </lineage>
</organism>
<accession>A0A0C9VM29</accession>
<evidence type="ECO:0000313" key="2">
    <source>
        <dbReference type="Proteomes" id="UP000054279"/>
    </source>
</evidence>
<protein>
    <submittedName>
        <fullName evidence="1">Uncharacterized protein</fullName>
    </submittedName>
</protein>
<dbReference type="EMBL" id="KN837156">
    <property type="protein sequence ID" value="KIJ38900.1"/>
    <property type="molecule type" value="Genomic_DNA"/>
</dbReference>
<dbReference type="Proteomes" id="UP000054279">
    <property type="component" value="Unassembled WGS sequence"/>
</dbReference>
<keyword evidence="2" id="KW-1185">Reference proteome</keyword>
<evidence type="ECO:0000313" key="1">
    <source>
        <dbReference type="EMBL" id="KIJ38900.1"/>
    </source>
</evidence>
<gene>
    <name evidence="1" type="ORF">M422DRAFT_258306</name>
</gene>
<sequence length="111" mass="12900">MSEEGMEDQNVLKQSWNNLRVSWAILPPADAKFCPKGGSGTEAISKGKELTAETMEAWRRRGDVLQKLHALVRSETEVTKWDYEEEMDDFEVEFELWLMLEPFEVGEEEEM</sequence>
<dbReference type="AlphaFoldDB" id="A0A0C9VM29"/>
<name>A0A0C9VM29_SPHS4</name>